<keyword evidence="2" id="KW-1185">Reference proteome</keyword>
<comment type="caution">
    <text evidence="1">The sequence shown here is derived from an EMBL/GenBank/DDBJ whole genome shotgun (WGS) entry which is preliminary data.</text>
</comment>
<dbReference type="Proteomes" id="UP000364097">
    <property type="component" value="Unassembled WGS sequence"/>
</dbReference>
<evidence type="ECO:0000313" key="1">
    <source>
        <dbReference type="EMBL" id="MPB99238.1"/>
    </source>
</evidence>
<protein>
    <submittedName>
        <fullName evidence="1">Thioredoxin family protein</fullName>
    </submittedName>
</protein>
<dbReference type="Gene3D" id="3.40.30.10">
    <property type="entry name" value="Glutaredoxin"/>
    <property type="match status" value="1"/>
</dbReference>
<dbReference type="RefSeq" id="WP_043019601.1">
    <property type="nucleotide sequence ID" value="NZ_AACKMW020000023.1"/>
</dbReference>
<reference evidence="1" key="1">
    <citation type="submission" date="2019-08" db="EMBL/GenBank/DDBJ databases">
        <title>Rapid identification of Enteric Bacteria from Whole Genome Sequences (WGS) using Average Nucleotide Identity (ANI).</title>
        <authorList>
            <person name="Lane C."/>
        </authorList>
    </citation>
    <scope>NUCLEOTIDE SEQUENCE [LARGE SCALE GENOMIC DNA]</scope>
    <source>
        <strain evidence="1">2010D-8461</strain>
    </source>
</reference>
<dbReference type="SUPFAM" id="SSF52833">
    <property type="entry name" value="Thioredoxin-like"/>
    <property type="match status" value="1"/>
</dbReference>
<dbReference type="EMBL" id="AACKMW020000023">
    <property type="protein sequence ID" value="MPB99238.1"/>
    <property type="molecule type" value="Genomic_DNA"/>
</dbReference>
<proteinExistence type="predicted"/>
<organism evidence="1 2">
    <name type="scientific">Campylobacter subantarcticus</name>
    <dbReference type="NCBI Taxonomy" id="497724"/>
    <lineage>
        <taxon>Bacteria</taxon>
        <taxon>Pseudomonadati</taxon>
        <taxon>Campylobacterota</taxon>
        <taxon>Epsilonproteobacteria</taxon>
        <taxon>Campylobacterales</taxon>
        <taxon>Campylobacteraceae</taxon>
        <taxon>Campylobacter</taxon>
    </lineage>
</organism>
<gene>
    <name evidence="1" type="ORF">A0Z09_004100</name>
</gene>
<sequence length="143" mass="16126">MKLKHILSSFLLLSIIYSNFYAKPIIYNDIFTAQQQALKEAKIMVFFVVSNTCKYCHKLLNDVMNNTTLMSYFDEKFVVAISDLNNGGKIPRDLLFDGTTPTTYIITPTGKVIGEPIKGAIDSNMLLGLLKGLEDYKKTRLGF</sequence>
<evidence type="ECO:0000313" key="2">
    <source>
        <dbReference type="Proteomes" id="UP000364097"/>
    </source>
</evidence>
<accession>A0ABW9N4R0</accession>
<name>A0ABW9N4R0_9BACT</name>
<dbReference type="InterPro" id="IPR036249">
    <property type="entry name" value="Thioredoxin-like_sf"/>
</dbReference>